<comment type="subcellular location">
    <subcellularLocation>
        <location evidence="1">Membrane</location>
        <topology evidence="1">Multi-pass membrane protein</topology>
    </subcellularLocation>
</comment>
<dbReference type="Pfam" id="PF02674">
    <property type="entry name" value="Colicin_V"/>
    <property type="match status" value="2"/>
</dbReference>
<feature type="transmembrane region" description="Helical" evidence="5">
    <location>
        <begin position="190"/>
        <end position="214"/>
    </location>
</feature>
<protein>
    <submittedName>
        <fullName evidence="6">Colicin V production protein</fullName>
    </submittedName>
</protein>
<comment type="caution">
    <text evidence="6">The sequence shown here is derived from an EMBL/GenBank/DDBJ whole genome shotgun (WGS) entry which is preliminary data.</text>
</comment>
<dbReference type="eggNOG" id="COG1286">
    <property type="taxonomic scope" value="Bacteria"/>
</dbReference>
<accession>K8EI93</accession>
<keyword evidence="4 5" id="KW-0472">Membrane</keyword>
<name>K8EI93_9FIRM</name>
<evidence type="ECO:0000256" key="3">
    <source>
        <dbReference type="ARBA" id="ARBA00022989"/>
    </source>
</evidence>
<evidence type="ECO:0000256" key="5">
    <source>
        <dbReference type="SAM" id="Phobius"/>
    </source>
</evidence>
<dbReference type="AlphaFoldDB" id="K8EI93"/>
<dbReference type="GO" id="GO:0009403">
    <property type="term" value="P:toxin biosynthetic process"/>
    <property type="evidence" value="ECO:0007669"/>
    <property type="project" value="InterPro"/>
</dbReference>
<dbReference type="GO" id="GO:0016020">
    <property type="term" value="C:membrane"/>
    <property type="evidence" value="ECO:0007669"/>
    <property type="project" value="UniProtKB-SubCell"/>
</dbReference>
<proteinExistence type="predicted"/>
<evidence type="ECO:0000256" key="4">
    <source>
        <dbReference type="ARBA" id="ARBA00023136"/>
    </source>
</evidence>
<sequence length="276" mass="30378">MSGNSEHQTKHQALCKAEVEKINWLDNIFIFLLIITSWQGFFYGLLAGLLRLAGWLVAFYAAVRYHRPLAQWLADQWGWADYLARLLGSFIKLPAPFNSQEILSLPVGMLQKLSSQFVLPAPWPEIIDLLGRWGQHCTVGQAFNLLLAHALLNICSLVAVILAVRIIAGWLMSVVSFIVKFSPLGPVDKLAGLLLGFCTGIVIITLIISVLVPLQVPLALLGTQGLTAELARGISESLIIAKWQPLVQNLHILPSLGPRFDKSLFKYLPAGPGTQI</sequence>
<feature type="transmembrane region" description="Helical" evidence="5">
    <location>
        <begin position="150"/>
        <end position="178"/>
    </location>
</feature>
<evidence type="ECO:0000256" key="1">
    <source>
        <dbReference type="ARBA" id="ARBA00004141"/>
    </source>
</evidence>
<keyword evidence="2 5" id="KW-0812">Transmembrane</keyword>
<keyword evidence="3 5" id="KW-1133">Transmembrane helix</keyword>
<dbReference type="EMBL" id="CAOS01000010">
    <property type="protein sequence ID" value="CCO08336.1"/>
    <property type="molecule type" value="Genomic_DNA"/>
</dbReference>
<dbReference type="RefSeq" id="WP_008411716.1">
    <property type="nucleotide sequence ID" value="NZ_CAOS01000010.1"/>
</dbReference>
<evidence type="ECO:0000313" key="6">
    <source>
        <dbReference type="EMBL" id="CCO08336.1"/>
    </source>
</evidence>
<dbReference type="InterPro" id="IPR003825">
    <property type="entry name" value="Colicin-V_CvpA"/>
</dbReference>
<organism evidence="6 7">
    <name type="scientific">Desulforamulus hydrothermalis Lam5 = DSM 18033</name>
    <dbReference type="NCBI Taxonomy" id="1121428"/>
    <lineage>
        <taxon>Bacteria</taxon>
        <taxon>Bacillati</taxon>
        <taxon>Bacillota</taxon>
        <taxon>Clostridia</taxon>
        <taxon>Eubacteriales</taxon>
        <taxon>Peptococcaceae</taxon>
        <taxon>Desulforamulus</taxon>
    </lineage>
</organism>
<gene>
    <name evidence="6" type="ORF">DESHY_30026</name>
</gene>
<dbReference type="OrthoDB" id="1786831at2"/>
<dbReference type="STRING" id="1121428.DESHY_30026"/>
<keyword evidence="7" id="KW-1185">Reference proteome</keyword>
<dbReference type="Proteomes" id="UP000009315">
    <property type="component" value="Unassembled WGS sequence"/>
</dbReference>
<evidence type="ECO:0000256" key="2">
    <source>
        <dbReference type="ARBA" id="ARBA00022692"/>
    </source>
</evidence>
<evidence type="ECO:0000313" key="7">
    <source>
        <dbReference type="Proteomes" id="UP000009315"/>
    </source>
</evidence>
<reference evidence="6 7" key="1">
    <citation type="journal article" date="2013" name="Genome Announc.">
        <title>Genome Sequence of the Sulfate-Reducing Bacterium Desulfotomaculum hydrothermale Lam5(T).</title>
        <authorList>
            <person name="Amin O."/>
            <person name="Fardeau M.L."/>
            <person name="Valette O."/>
            <person name="Hirschler-Rea A."/>
            <person name="Barbe V."/>
            <person name="Medigue C."/>
            <person name="Vacherie B."/>
            <person name="Ollivier B."/>
            <person name="Bertin P.N."/>
            <person name="Dolla A."/>
        </authorList>
    </citation>
    <scope>NUCLEOTIDE SEQUENCE [LARGE SCALE GENOMIC DNA]</scope>
    <source>
        <strain evidence="7">Lam5 / DSM 18033</strain>
    </source>
</reference>